<evidence type="ECO:0000313" key="3">
    <source>
        <dbReference type="Proteomes" id="UP001150941"/>
    </source>
</evidence>
<dbReference type="RefSeq" id="XP_058329070.1">
    <property type="nucleotide sequence ID" value="XM_058476180.1"/>
</dbReference>
<dbReference type="OrthoDB" id="1476984at2759"/>
<dbReference type="CDD" id="cd16841">
    <property type="entry name" value="RraA_family"/>
    <property type="match status" value="1"/>
</dbReference>
<dbReference type="InterPro" id="IPR005493">
    <property type="entry name" value="RraA/RraA-like"/>
</dbReference>
<dbReference type="GO" id="GO:0046872">
    <property type="term" value="F:metal ion binding"/>
    <property type="evidence" value="ECO:0007669"/>
    <property type="project" value="UniProtKB-KW"/>
</dbReference>
<dbReference type="GO" id="GO:0008948">
    <property type="term" value="F:oxaloacetate decarboxylase activity"/>
    <property type="evidence" value="ECO:0007669"/>
    <property type="project" value="TreeGrafter"/>
</dbReference>
<reference evidence="2" key="1">
    <citation type="submission" date="2022-11" db="EMBL/GenBank/DDBJ databases">
        <authorList>
            <person name="Petersen C."/>
        </authorList>
    </citation>
    <scope>NUCLEOTIDE SEQUENCE</scope>
    <source>
        <strain evidence="2">IBT 19713</strain>
    </source>
</reference>
<dbReference type="SUPFAM" id="SSF89562">
    <property type="entry name" value="RraA-like"/>
    <property type="match status" value="1"/>
</dbReference>
<dbReference type="GO" id="GO:0047443">
    <property type="term" value="F:4-hydroxy-4-methyl-2-oxoglutarate aldolase activity"/>
    <property type="evidence" value="ECO:0007669"/>
    <property type="project" value="TreeGrafter"/>
</dbReference>
<keyword evidence="1" id="KW-0479">Metal-binding</keyword>
<comment type="caution">
    <text evidence="2">The sequence shown here is derived from an EMBL/GenBank/DDBJ whole genome shotgun (WGS) entry which is preliminary data.</text>
</comment>
<evidence type="ECO:0000313" key="2">
    <source>
        <dbReference type="EMBL" id="KAJ5225659.1"/>
    </source>
</evidence>
<protein>
    <submittedName>
        <fullName evidence="2">Uncharacterized protein</fullName>
    </submittedName>
</protein>
<feature type="binding site" evidence="1">
    <location>
        <begin position="116"/>
        <end position="119"/>
    </location>
    <ligand>
        <name>substrate</name>
    </ligand>
</feature>
<dbReference type="InterPro" id="IPR036704">
    <property type="entry name" value="RraA/RraA-like_sf"/>
</dbReference>
<organism evidence="2 3">
    <name type="scientific">Penicillium chermesinum</name>
    <dbReference type="NCBI Taxonomy" id="63820"/>
    <lineage>
        <taxon>Eukaryota</taxon>
        <taxon>Fungi</taxon>
        <taxon>Dikarya</taxon>
        <taxon>Ascomycota</taxon>
        <taxon>Pezizomycotina</taxon>
        <taxon>Eurotiomycetes</taxon>
        <taxon>Eurotiomycetidae</taxon>
        <taxon>Eurotiales</taxon>
        <taxon>Aspergillaceae</taxon>
        <taxon>Penicillium</taxon>
    </lineage>
</organism>
<dbReference type="PANTHER" id="PTHR33254:SF4">
    <property type="entry name" value="4-HYDROXY-4-METHYL-2-OXOGLUTARATE ALDOLASE 3-RELATED"/>
    <property type="match status" value="1"/>
</dbReference>
<dbReference type="Pfam" id="PF03737">
    <property type="entry name" value="RraA-like"/>
    <property type="match status" value="1"/>
</dbReference>
<comment type="cofactor">
    <cofactor evidence="1">
        <name>Mg(2+)</name>
        <dbReference type="ChEBI" id="CHEBI:18420"/>
    </cofactor>
</comment>
<sequence>MASLNEQLATLVDNYTACDVSDALLKLQKVPKVPISPILGRNDATGKVAAPATTFKFLNKGDNPPAIAAENPERHGFPPGKHWVDYTGDYAAEDPSNAGSIVVIEQPSEQHCAVTGGIMAARMKVLGIKATVVSGRVRDVRELQATGLPIWARSTSTVGTGAEAQAGARNVPISVAGITVSPGDIIFCDPLEGVVAIPRDLLSAVLETIPKLISMDDKAKEAVSQGMTVTEAFKTFRS</sequence>
<feature type="binding site" evidence="1">
    <location>
        <position position="138"/>
    </location>
    <ligand>
        <name>substrate</name>
    </ligand>
</feature>
<gene>
    <name evidence="2" type="ORF">N7468_006884</name>
</gene>
<dbReference type="Proteomes" id="UP001150941">
    <property type="component" value="Unassembled WGS sequence"/>
</dbReference>
<dbReference type="AlphaFoldDB" id="A0A9W9NT59"/>
<name>A0A9W9NT59_9EURO</name>
<reference evidence="2" key="2">
    <citation type="journal article" date="2023" name="IMA Fungus">
        <title>Comparative genomic study of the Penicillium genus elucidates a diverse pangenome and 15 lateral gene transfer events.</title>
        <authorList>
            <person name="Petersen C."/>
            <person name="Sorensen T."/>
            <person name="Nielsen M.R."/>
            <person name="Sondergaard T.E."/>
            <person name="Sorensen J.L."/>
            <person name="Fitzpatrick D.A."/>
            <person name="Frisvad J.C."/>
            <person name="Nielsen K.L."/>
        </authorList>
    </citation>
    <scope>NUCLEOTIDE SEQUENCE</scope>
    <source>
        <strain evidence="2">IBT 19713</strain>
    </source>
</reference>
<dbReference type="EMBL" id="JAPQKS010000005">
    <property type="protein sequence ID" value="KAJ5225659.1"/>
    <property type="molecule type" value="Genomic_DNA"/>
</dbReference>
<dbReference type="Gene3D" id="3.50.30.40">
    <property type="entry name" value="Ribonuclease E inhibitor RraA/RraA-like"/>
    <property type="match status" value="1"/>
</dbReference>
<keyword evidence="3" id="KW-1185">Reference proteome</keyword>
<dbReference type="GeneID" id="83203483"/>
<keyword evidence="1" id="KW-0460">Magnesium</keyword>
<proteinExistence type="predicted"/>
<accession>A0A9W9NT59</accession>
<evidence type="ECO:0000256" key="1">
    <source>
        <dbReference type="PIRSR" id="PIRSR605493-1"/>
    </source>
</evidence>
<dbReference type="PANTHER" id="PTHR33254">
    <property type="entry name" value="4-HYDROXY-4-METHYL-2-OXOGLUTARATE ALDOLASE 3-RELATED"/>
    <property type="match status" value="1"/>
</dbReference>
<feature type="binding site" evidence="1">
    <location>
        <position position="139"/>
    </location>
    <ligand>
        <name>Mg(2+)</name>
        <dbReference type="ChEBI" id="CHEBI:18420"/>
    </ligand>
</feature>